<dbReference type="SMART" id="SM00530">
    <property type="entry name" value="HTH_XRE"/>
    <property type="match status" value="1"/>
</dbReference>
<dbReference type="CDD" id="cd00093">
    <property type="entry name" value="HTH_XRE"/>
    <property type="match status" value="1"/>
</dbReference>
<dbReference type="Pfam" id="PF13443">
    <property type="entry name" value="HTH_26"/>
    <property type="match status" value="1"/>
</dbReference>
<dbReference type="Proteomes" id="UP000017831">
    <property type="component" value="Unassembled WGS sequence"/>
</dbReference>
<dbReference type="eggNOG" id="COG1476">
    <property type="taxonomic scope" value="Bacteria"/>
</dbReference>
<dbReference type="OrthoDB" id="7865033at2"/>
<dbReference type="SUPFAM" id="SSF47413">
    <property type="entry name" value="lambda repressor-like DNA-binding domains"/>
    <property type="match status" value="1"/>
</dbReference>
<accession>U6RJ34</accession>
<proteinExistence type="predicted"/>
<dbReference type="RefSeq" id="WP_005939428.1">
    <property type="nucleotide sequence ID" value="NZ_KB890359.1"/>
</dbReference>
<dbReference type="InterPro" id="IPR001387">
    <property type="entry name" value="Cro/C1-type_HTH"/>
</dbReference>
<dbReference type="InterPro" id="IPR010982">
    <property type="entry name" value="Lambda_DNA-bd_dom_sf"/>
</dbReference>
<dbReference type="AlphaFoldDB" id="U6RJ34"/>
<dbReference type="HOGENOM" id="CLU_066192_52_1_10"/>
<dbReference type="PROSITE" id="PS50943">
    <property type="entry name" value="HTH_CROC1"/>
    <property type="match status" value="1"/>
</dbReference>
<keyword evidence="3" id="KW-1185">Reference proteome</keyword>
<dbReference type="Gene3D" id="1.10.260.40">
    <property type="entry name" value="lambda repressor-like DNA-binding domains"/>
    <property type="match status" value="1"/>
</dbReference>
<name>U6RJ34_9BACT</name>
<evidence type="ECO:0000313" key="3">
    <source>
        <dbReference type="Proteomes" id="UP000017831"/>
    </source>
</evidence>
<reference evidence="2 3" key="1">
    <citation type="submission" date="2013-04" db="EMBL/GenBank/DDBJ databases">
        <title>The Genome Sequence of Bacteroides massiliensis DSM 17679.</title>
        <authorList>
            <consortium name="The Broad Institute Genomics Platform"/>
            <person name="Earl A."/>
            <person name="Ward D."/>
            <person name="Feldgarden M."/>
            <person name="Gevers D."/>
            <person name="Martens E."/>
            <person name="Fenner L."/>
            <person name="Roux V."/>
            <person name="Mallet M.N."/>
            <person name="Raoult D."/>
            <person name="Walker B."/>
            <person name="Young S."/>
            <person name="Zeng Q."/>
            <person name="Gargeya S."/>
            <person name="Fitzgerald M."/>
            <person name="Haas B."/>
            <person name="Abouelleil A."/>
            <person name="Allen A.W."/>
            <person name="Alvarado L."/>
            <person name="Arachchi H.M."/>
            <person name="Berlin A.M."/>
            <person name="Chapman S.B."/>
            <person name="Gainer-Dewar J."/>
            <person name="Goldberg J."/>
            <person name="Griggs A."/>
            <person name="Gujja S."/>
            <person name="Hansen M."/>
            <person name="Howarth C."/>
            <person name="Imamovic A."/>
            <person name="Ireland A."/>
            <person name="Larimer J."/>
            <person name="McCowan C."/>
            <person name="Murphy C."/>
            <person name="Pearson M."/>
            <person name="Poon T.W."/>
            <person name="Priest M."/>
            <person name="Roberts A."/>
            <person name="Saif S."/>
            <person name="Shea T."/>
            <person name="Sisk P."/>
            <person name="Sykes S."/>
            <person name="Wortman J."/>
            <person name="Nusbaum C."/>
            <person name="Birren B."/>
        </authorList>
    </citation>
    <scope>NUCLEOTIDE SEQUENCE [LARGE SCALE GENOMIC DNA]</scope>
    <source>
        <strain evidence="3">B84634 / Timone 84634 / DSM 17679 / JCM 13223</strain>
    </source>
</reference>
<gene>
    <name evidence="2" type="ORF">HMPREF1534_01622</name>
</gene>
<comment type="caution">
    <text evidence="2">The sequence shown here is derived from an EMBL/GenBank/DDBJ whole genome shotgun (WGS) entry which is preliminary data.</text>
</comment>
<dbReference type="PATRIC" id="fig|1121098.3.peg.1651"/>
<organism evidence="2 3">
    <name type="scientific">Phocaeicola massiliensis B84634 = Timone 84634 = DSM 17679 = JCM 13223</name>
    <dbReference type="NCBI Taxonomy" id="1121098"/>
    <lineage>
        <taxon>Bacteria</taxon>
        <taxon>Pseudomonadati</taxon>
        <taxon>Bacteroidota</taxon>
        <taxon>Bacteroidia</taxon>
        <taxon>Bacteroidales</taxon>
        <taxon>Bacteroidaceae</taxon>
        <taxon>Phocaeicola</taxon>
    </lineage>
</organism>
<evidence type="ECO:0000313" key="2">
    <source>
        <dbReference type="EMBL" id="EOA55213.1"/>
    </source>
</evidence>
<dbReference type="GeneID" id="60062395"/>
<dbReference type="GO" id="GO:0003677">
    <property type="term" value="F:DNA binding"/>
    <property type="evidence" value="ECO:0007669"/>
    <property type="project" value="InterPro"/>
</dbReference>
<dbReference type="EMBL" id="AQHY01000021">
    <property type="protein sequence ID" value="EOA55213.1"/>
    <property type="molecule type" value="Genomic_DNA"/>
</dbReference>
<evidence type="ECO:0000259" key="1">
    <source>
        <dbReference type="PROSITE" id="PS50943"/>
    </source>
</evidence>
<dbReference type="STRING" id="1121098.HMPREF1534_01622"/>
<sequence>MENLKYNKIKVALAERDLSNKWLANKLGKTEMTVSRWVSNKCQPTIETLYKIAFVLEMEAKDLLSPIETLSNNKY</sequence>
<protein>
    <recommendedName>
        <fullName evidence="1">HTH cro/C1-type domain-containing protein</fullName>
    </recommendedName>
</protein>
<feature type="domain" description="HTH cro/C1-type" evidence="1">
    <location>
        <begin position="9"/>
        <end position="63"/>
    </location>
</feature>